<sequence length="91" mass="10537">MSYNSATNANFIAPRLLREVLHITIHPFDKESSMGHYNEEGIEIQGYVDLIWCFRTSRKVFEPTRFFVTAVYNPPFDLVLGQRDCKRAGIP</sequence>
<accession>A0A6A6QA07</accession>
<dbReference type="Proteomes" id="UP000799750">
    <property type="component" value="Unassembled WGS sequence"/>
</dbReference>
<name>A0A6A6QA07_9PEZI</name>
<evidence type="ECO:0000313" key="2">
    <source>
        <dbReference type="Proteomes" id="UP000799750"/>
    </source>
</evidence>
<organism evidence="1 2">
    <name type="scientific">Lophium mytilinum</name>
    <dbReference type="NCBI Taxonomy" id="390894"/>
    <lineage>
        <taxon>Eukaryota</taxon>
        <taxon>Fungi</taxon>
        <taxon>Dikarya</taxon>
        <taxon>Ascomycota</taxon>
        <taxon>Pezizomycotina</taxon>
        <taxon>Dothideomycetes</taxon>
        <taxon>Pleosporomycetidae</taxon>
        <taxon>Mytilinidiales</taxon>
        <taxon>Mytilinidiaceae</taxon>
        <taxon>Lophium</taxon>
    </lineage>
</organism>
<protein>
    <submittedName>
        <fullName evidence="1">Uncharacterized protein</fullName>
    </submittedName>
</protein>
<evidence type="ECO:0000313" key="1">
    <source>
        <dbReference type="EMBL" id="KAF2488941.1"/>
    </source>
</evidence>
<keyword evidence="2" id="KW-1185">Reference proteome</keyword>
<dbReference type="EMBL" id="MU004200">
    <property type="protein sequence ID" value="KAF2488941.1"/>
    <property type="molecule type" value="Genomic_DNA"/>
</dbReference>
<gene>
    <name evidence="1" type="ORF">BU16DRAFT_531984</name>
</gene>
<reference evidence="1" key="1">
    <citation type="journal article" date="2020" name="Stud. Mycol.">
        <title>101 Dothideomycetes genomes: a test case for predicting lifestyles and emergence of pathogens.</title>
        <authorList>
            <person name="Haridas S."/>
            <person name="Albert R."/>
            <person name="Binder M."/>
            <person name="Bloem J."/>
            <person name="Labutti K."/>
            <person name="Salamov A."/>
            <person name="Andreopoulos B."/>
            <person name="Baker S."/>
            <person name="Barry K."/>
            <person name="Bills G."/>
            <person name="Bluhm B."/>
            <person name="Cannon C."/>
            <person name="Castanera R."/>
            <person name="Culley D."/>
            <person name="Daum C."/>
            <person name="Ezra D."/>
            <person name="Gonzalez J."/>
            <person name="Henrissat B."/>
            <person name="Kuo A."/>
            <person name="Liang C."/>
            <person name="Lipzen A."/>
            <person name="Lutzoni F."/>
            <person name="Magnuson J."/>
            <person name="Mondo S."/>
            <person name="Nolan M."/>
            <person name="Ohm R."/>
            <person name="Pangilinan J."/>
            <person name="Park H.-J."/>
            <person name="Ramirez L."/>
            <person name="Alfaro M."/>
            <person name="Sun H."/>
            <person name="Tritt A."/>
            <person name="Yoshinaga Y."/>
            <person name="Zwiers L.-H."/>
            <person name="Turgeon B."/>
            <person name="Goodwin S."/>
            <person name="Spatafora J."/>
            <person name="Crous P."/>
            <person name="Grigoriev I."/>
        </authorList>
    </citation>
    <scope>NUCLEOTIDE SEQUENCE</scope>
    <source>
        <strain evidence="1">CBS 269.34</strain>
    </source>
</reference>
<dbReference type="AlphaFoldDB" id="A0A6A6QA07"/>
<dbReference type="OrthoDB" id="3937572at2759"/>
<proteinExistence type="predicted"/>